<evidence type="ECO:0000313" key="3">
    <source>
        <dbReference type="EMBL" id="MDT7041553.1"/>
    </source>
</evidence>
<gene>
    <name evidence="3" type="ORF">PPG34_04275</name>
</gene>
<feature type="transmembrane region" description="Helical" evidence="1">
    <location>
        <begin position="434"/>
        <end position="455"/>
    </location>
</feature>
<dbReference type="Gene3D" id="2.60.120.200">
    <property type="match status" value="1"/>
</dbReference>
<evidence type="ECO:0000259" key="2">
    <source>
        <dbReference type="Pfam" id="PF04892"/>
    </source>
</evidence>
<keyword evidence="1" id="KW-1133">Transmembrane helix</keyword>
<evidence type="ECO:0000256" key="1">
    <source>
        <dbReference type="SAM" id="Phobius"/>
    </source>
</evidence>
<evidence type="ECO:0000313" key="4">
    <source>
        <dbReference type="Proteomes" id="UP001250932"/>
    </source>
</evidence>
<feature type="transmembrane region" description="Helical" evidence="1">
    <location>
        <begin position="462"/>
        <end position="479"/>
    </location>
</feature>
<feature type="transmembrane region" description="Helical" evidence="1">
    <location>
        <begin position="133"/>
        <end position="155"/>
    </location>
</feature>
<keyword evidence="1" id="KW-0472">Membrane</keyword>
<comment type="caution">
    <text evidence="3">The sequence shown here is derived from an EMBL/GenBank/DDBJ whole genome shotgun (WGS) entry which is preliminary data.</text>
</comment>
<keyword evidence="4" id="KW-1185">Reference proteome</keyword>
<sequence length="522" mass="58889">MSEKKVKTPKTLQNQGVLILLNLSSVYICILTMMPFTFSFQDEGPFLDLIAKKFGKFFPICCTAAWSLENVISNLVLFIPFGIFLVSLQKFSSYSLSKKILLVGLASGLLSLSVEIMQLFLPRYPSLVDLSMNILSGAIGGIIGHYYFVPVSQFIKSSWVMGCTNRIMIIGVVVYVMLIGLMYTVPLKSNFKNWDQSFLVQLGNEATQDRPWLGKIYQIAVYGKSLGASEVQLNFQAGPYIDKANLRVQDGLLAFYNFTEGSGAMVHDRGEIGLPLNLRIQNPTKIKWLKPNGIELLENTMVKSQEPFRKFFADKGYANSEVTIEAWFQPSDIDQKGPARIISYSKESDSVNFILGQERQNVVFRLRTPLTGETGTKPELYTTDAPLNLNMMHVVATYRPGYETLYLNGQEHKMIRMAKRKYVFQYMEEFCGPYAYSFFLLFPLCFFSCLGFSNCSKNFKPAFFSVGVGMTVLGFSWMVPLETVYMREQGYSTLLFGGLVILASVLISIYFRKTLSGPCSFL</sequence>
<dbReference type="SUPFAM" id="SSF49899">
    <property type="entry name" value="Concanavalin A-like lectins/glucanases"/>
    <property type="match status" value="1"/>
</dbReference>
<name>A0ABU3K5B2_9BACT</name>
<feature type="transmembrane region" description="Helical" evidence="1">
    <location>
        <begin position="100"/>
        <end position="121"/>
    </location>
</feature>
<dbReference type="Pfam" id="PF04892">
    <property type="entry name" value="VanZ"/>
    <property type="match status" value="1"/>
</dbReference>
<feature type="transmembrane region" description="Helical" evidence="1">
    <location>
        <begin position="57"/>
        <end position="88"/>
    </location>
</feature>
<organism evidence="3 4">
    <name type="scientific">Candidatus Nitronereus thalassa</name>
    <dbReference type="NCBI Taxonomy" id="3020898"/>
    <lineage>
        <taxon>Bacteria</taxon>
        <taxon>Pseudomonadati</taxon>
        <taxon>Nitrospirota</taxon>
        <taxon>Nitrospiria</taxon>
        <taxon>Nitrospirales</taxon>
        <taxon>Nitrospiraceae</taxon>
        <taxon>Candidatus Nitronereus</taxon>
    </lineage>
</organism>
<dbReference type="Pfam" id="PF13385">
    <property type="entry name" value="Laminin_G_3"/>
    <property type="match status" value="1"/>
</dbReference>
<dbReference type="InterPro" id="IPR013320">
    <property type="entry name" value="ConA-like_dom_sf"/>
</dbReference>
<dbReference type="InterPro" id="IPR006976">
    <property type="entry name" value="VanZ-like"/>
</dbReference>
<reference evidence="3 4" key="1">
    <citation type="journal article" date="2023" name="ISME J.">
        <title>Cultivation and genomic characterization of novel and ubiquitous marine nitrite-oxidizing bacteria from the Nitrospirales.</title>
        <authorList>
            <person name="Mueller A.J."/>
            <person name="Daebeler A."/>
            <person name="Herbold C.W."/>
            <person name="Kirkegaard R.H."/>
            <person name="Daims H."/>
        </authorList>
    </citation>
    <scope>NUCLEOTIDE SEQUENCE [LARGE SCALE GENOMIC DNA]</scope>
    <source>
        <strain evidence="3 4">EB</strain>
    </source>
</reference>
<feature type="transmembrane region" description="Helical" evidence="1">
    <location>
        <begin position="167"/>
        <end position="185"/>
    </location>
</feature>
<dbReference type="EMBL" id="JAQOUE010000001">
    <property type="protein sequence ID" value="MDT7041553.1"/>
    <property type="molecule type" value="Genomic_DNA"/>
</dbReference>
<protein>
    <submittedName>
        <fullName evidence="3">VanZ family protein</fullName>
    </submittedName>
</protein>
<feature type="domain" description="VanZ-like" evidence="2">
    <location>
        <begin position="47"/>
        <end position="143"/>
    </location>
</feature>
<keyword evidence="1" id="KW-0812">Transmembrane</keyword>
<accession>A0ABU3K5B2</accession>
<feature type="transmembrane region" description="Helical" evidence="1">
    <location>
        <begin position="16"/>
        <end position="37"/>
    </location>
</feature>
<feature type="transmembrane region" description="Helical" evidence="1">
    <location>
        <begin position="491"/>
        <end position="511"/>
    </location>
</feature>
<proteinExistence type="predicted"/>
<dbReference type="Proteomes" id="UP001250932">
    <property type="component" value="Unassembled WGS sequence"/>
</dbReference>